<keyword evidence="1" id="KW-0479">Metal-binding</keyword>
<name>A0A1Q8TGT5_9GAMM</name>
<dbReference type="Gene3D" id="3.90.850.10">
    <property type="entry name" value="Fumarylacetoacetase-like, C-terminal domain"/>
    <property type="match status" value="1"/>
</dbReference>
<keyword evidence="3" id="KW-0378">Hydrolase</keyword>
<reference evidence="3 4" key="1">
    <citation type="submission" date="2016-12" db="EMBL/GenBank/DDBJ databases">
        <title>Draft genome sequences of strains Salinicola socius SMB35, Salinicola sp. MH3R3-1 and Chromohalobacter sp. SMB17 from the Verkhnekamsk potash mining region of Russia.</title>
        <authorList>
            <person name="Mavrodi D.V."/>
            <person name="Olsson B.E."/>
            <person name="Korsakova E.S."/>
            <person name="Pyankova A."/>
            <person name="Mavrodi O.V."/>
            <person name="Plotnikova E.G."/>
        </authorList>
    </citation>
    <scope>NUCLEOTIDE SEQUENCE [LARGE SCALE GENOMIC DNA]</scope>
    <source>
        <strain evidence="3 4">SMB17</strain>
    </source>
</reference>
<protein>
    <submittedName>
        <fullName evidence="3">Isomerase/hydrolase</fullName>
    </submittedName>
</protein>
<dbReference type="Proteomes" id="UP000186806">
    <property type="component" value="Unassembled WGS sequence"/>
</dbReference>
<evidence type="ECO:0000313" key="4">
    <source>
        <dbReference type="Proteomes" id="UP000186806"/>
    </source>
</evidence>
<comment type="caution">
    <text evidence="3">The sequence shown here is derived from an EMBL/GenBank/DDBJ whole genome shotgun (WGS) entry which is preliminary data.</text>
</comment>
<dbReference type="GO" id="GO:0016853">
    <property type="term" value="F:isomerase activity"/>
    <property type="evidence" value="ECO:0007669"/>
    <property type="project" value="UniProtKB-KW"/>
</dbReference>
<sequence length="225" mass="24264">MPTPAQPFVTRLADGGVFPHMLGKIVCVGRNYAEHARELDNPVPSAPLLFIKPATSAVPMAHDIAEQFTRGEVHFETELALLIGKRLSAASAESAQQAVAGLGLALDLTLRDVQSQLKEKGHPWEVAKAFDGACPLSTFVALDEVPDWATLRFTLDIDGERRQTGETRDMLFAIPELLAEMSQHFTLQPGDVVLTGTPAGVGPLPRNAQLSLRSSFGLEASTQTR</sequence>
<dbReference type="RefSeq" id="WP_075367977.1">
    <property type="nucleotide sequence ID" value="NZ_MSDQ01000005.1"/>
</dbReference>
<dbReference type="EMBL" id="MSDQ01000005">
    <property type="protein sequence ID" value="OLO12865.1"/>
    <property type="molecule type" value="Genomic_DNA"/>
</dbReference>
<gene>
    <name evidence="3" type="ORF">BTW10_02225</name>
</gene>
<dbReference type="InterPro" id="IPR011234">
    <property type="entry name" value="Fumarylacetoacetase-like_C"/>
</dbReference>
<dbReference type="SUPFAM" id="SSF56529">
    <property type="entry name" value="FAH"/>
    <property type="match status" value="1"/>
</dbReference>
<evidence type="ECO:0000256" key="1">
    <source>
        <dbReference type="ARBA" id="ARBA00022723"/>
    </source>
</evidence>
<keyword evidence="3" id="KW-0413">Isomerase</keyword>
<keyword evidence="4" id="KW-1185">Reference proteome</keyword>
<evidence type="ECO:0000313" key="3">
    <source>
        <dbReference type="EMBL" id="OLO12865.1"/>
    </source>
</evidence>
<dbReference type="GO" id="GO:0046872">
    <property type="term" value="F:metal ion binding"/>
    <property type="evidence" value="ECO:0007669"/>
    <property type="project" value="UniProtKB-KW"/>
</dbReference>
<proteinExistence type="predicted"/>
<dbReference type="Pfam" id="PF01557">
    <property type="entry name" value="FAA_hydrolase"/>
    <property type="match status" value="1"/>
</dbReference>
<dbReference type="AlphaFoldDB" id="A0A1Q8TGT5"/>
<dbReference type="NCBIfam" id="NF007967">
    <property type="entry name" value="PRK10691.1"/>
    <property type="match status" value="1"/>
</dbReference>
<dbReference type="InterPro" id="IPR036663">
    <property type="entry name" value="Fumarylacetoacetase_C_sf"/>
</dbReference>
<dbReference type="STRING" id="223900.GCA_000821045_00228"/>
<dbReference type="PANTHER" id="PTHR11820:SF7">
    <property type="entry name" value="ACYLPYRUVASE FAHD1, MITOCHONDRIAL"/>
    <property type="match status" value="1"/>
</dbReference>
<evidence type="ECO:0000259" key="2">
    <source>
        <dbReference type="Pfam" id="PF01557"/>
    </source>
</evidence>
<organism evidence="3 4">
    <name type="scientific">Chromohalobacter japonicus</name>
    <dbReference type="NCBI Taxonomy" id="223900"/>
    <lineage>
        <taxon>Bacteria</taxon>
        <taxon>Pseudomonadati</taxon>
        <taxon>Pseudomonadota</taxon>
        <taxon>Gammaproteobacteria</taxon>
        <taxon>Oceanospirillales</taxon>
        <taxon>Halomonadaceae</taxon>
        <taxon>Chromohalobacter</taxon>
    </lineage>
</organism>
<feature type="domain" description="Fumarylacetoacetase-like C-terminal" evidence="2">
    <location>
        <begin position="24"/>
        <end position="206"/>
    </location>
</feature>
<dbReference type="PANTHER" id="PTHR11820">
    <property type="entry name" value="ACYLPYRUVASE"/>
    <property type="match status" value="1"/>
</dbReference>
<accession>A0A1Q8TGT5</accession>
<dbReference type="GO" id="GO:0018773">
    <property type="term" value="F:acetylpyruvate hydrolase activity"/>
    <property type="evidence" value="ECO:0007669"/>
    <property type="project" value="TreeGrafter"/>
</dbReference>